<evidence type="ECO:0000313" key="1">
    <source>
        <dbReference type="EMBL" id="GGZ40524.1"/>
    </source>
</evidence>
<organism evidence="1 2">
    <name type="scientific">Streptomyces poonensis</name>
    <dbReference type="NCBI Taxonomy" id="68255"/>
    <lineage>
        <taxon>Bacteria</taxon>
        <taxon>Bacillati</taxon>
        <taxon>Actinomycetota</taxon>
        <taxon>Actinomycetes</taxon>
        <taxon>Kitasatosporales</taxon>
        <taxon>Streptomycetaceae</taxon>
        <taxon>Streptomyces</taxon>
    </lineage>
</organism>
<sequence>MAVIDHENEAALDATRDRYGRTIRRQAAAAAIACWNNPSAEAYATYLAEHAGHLLDAARALSWTPHRRRPRRALPRQCAAPNAP</sequence>
<dbReference type="AlphaFoldDB" id="A0A918UXS4"/>
<accession>A0A918UXS4</accession>
<name>A0A918UXS4_9ACTN</name>
<reference evidence="1" key="1">
    <citation type="journal article" date="2014" name="Int. J. Syst. Evol. Microbiol.">
        <title>Complete genome sequence of Corynebacterium casei LMG S-19264T (=DSM 44701T), isolated from a smear-ripened cheese.</title>
        <authorList>
            <consortium name="US DOE Joint Genome Institute (JGI-PGF)"/>
            <person name="Walter F."/>
            <person name="Albersmeier A."/>
            <person name="Kalinowski J."/>
            <person name="Ruckert C."/>
        </authorList>
    </citation>
    <scope>NUCLEOTIDE SEQUENCE</scope>
    <source>
        <strain evidence="1">JCM 4815</strain>
    </source>
</reference>
<protein>
    <submittedName>
        <fullName evidence="1">Uncharacterized protein</fullName>
    </submittedName>
</protein>
<comment type="caution">
    <text evidence="1">The sequence shown here is derived from an EMBL/GenBank/DDBJ whole genome shotgun (WGS) entry which is preliminary data.</text>
</comment>
<proteinExistence type="predicted"/>
<evidence type="ECO:0000313" key="2">
    <source>
        <dbReference type="Proteomes" id="UP000622166"/>
    </source>
</evidence>
<keyword evidence="2" id="KW-1185">Reference proteome</keyword>
<reference evidence="1" key="2">
    <citation type="submission" date="2020-09" db="EMBL/GenBank/DDBJ databases">
        <authorList>
            <person name="Sun Q."/>
            <person name="Ohkuma M."/>
        </authorList>
    </citation>
    <scope>NUCLEOTIDE SEQUENCE</scope>
    <source>
        <strain evidence="1">JCM 4815</strain>
    </source>
</reference>
<gene>
    <name evidence="1" type="ORF">GCM10010365_71600</name>
</gene>
<dbReference type="EMBL" id="BMVW01000024">
    <property type="protein sequence ID" value="GGZ40524.1"/>
    <property type="molecule type" value="Genomic_DNA"/>
</dbReference>
<dbReference type="RefSeq" id="WP_189866675.1">
    <property type="nucleotide sequence ID" value="NZ_BMVW01000024.1"/>
</dbReference>
<dbReference type="Proteomes" id="UP000622166">
    <property type="component" value="Unassembled WGS sequence"/>
</dbReference>